<evidence type="ECO:0000256" key="11">
    <source>
        <dbReference type="ARBA" id="ARBA00023146"/>
    </source>
</evidence>
<dbReference type="GO" id="GO:0005737">
    <property type="term" value="C:cytoplasm"/>
    <property type="evidence" value="ECO:0007669"/>
    <property type="project" value="UniProtKB-SubCell"/>
</dbReference>
<dbReference type="Proteomes" id="UP000178406">
    <property type="component" value="Unassembled WGS sequence"/>
</dbReference>
<comment type="catalytic activity">
    <reaction evidence="12 13">
        <text>tRNA(Phe) + L-phenylalanine + ATP = L-phenylalanyl-tRNA(Phe) + AMP + diphosphate + H(+)</text>
        <dbReference type="Rhea" id="RHEA:19413"/>
        <dbReference type="Rhea" id="RHEA-COMP:9668"/>
        <dbReference type="Rhea" id="RHEA-COMP:9699"/>
        <dbReference type="ChEBI" id="CHEBI:15378"/>
        <dbReference type="ChEBI" id="CHEBI:30616"/>
        <dbReference type="ChEBI" id="CHEBI:33019"/>
        <dbReference type="ChEBI" id="CHEBI:58095"/>
        <dbReference type="ChEBI" id="CHEBI:78442"/>
        <dbReference type="ChEBI" id="CHEBI:78531"/>
        <dbReference type="ChEBI" id="CHEBI:456215"/>
        <dbReference type="EC" id="6.1.1.20"/>
    </reaction>
</comment>
<dbReference type="GO" id="GO:0004826">
    <property type="term" value="F:phenylalanine-tRNA ligase activity"/>
    <property type="evidence" value="ECO:0007669"/>
    <property type="project" value="UniProtKB-UniRule"/>
</dbReference>
<dbReference type="STRING" id="1798338.A3J56_02355"/>
<dbReference type="GO" id="GO:0006432">
    <property type="term" value="P:phenylalanyl-tRNA aminoacylation"/>
    <property type="evidence" value="ECO:0007669"/>
    <property type="project" value="UniProtKB-UniRule"/>
</dbReference>
<reference evidence="15 16" key="1">
    <citation type="journal article" date="2016" name="Nat. Commun.">
        <title>Thousands of microbial genomes shed light on interconnected biogeochemical processes in an aquifer system.</title>
        <authorList>
            <person name="Anantharaman K."/>
            <person name="Brown C.T."/>
            <person name="Hug L.A."/>
            <person name="Sharon I."/>
            <person name="Castelle C.J."/>
            <person name="Probst A.J."/>
            <person name="Thomas B.C."/>
            <person name="Singh A."/>
            <person name="Wilkins M.J."/>
            <person name="Karaoz U."/>
            <person name="Brodie E.L."/>
            <person name="Williams K.H."/>
            <person name="Hubbard S.S."/>
            <person name="Banfield J.F."/>
        </authorList>
    </citation>
    <scope>NUCLEOTIDE SEQUENCE [LARGE SCALE GENOMIC DNA]</scope>
</reference>
<evidence type="ECO:0000256" key="4">
    <source>
        <dbReference type="ARBA" id="ARBA00022490"/>
    </source>
</evidence>
<protein>
    <recommendedName>
        <fullName evidence="13">Phenylalanine--tRNA ligase alpha subunit</fullName>
        <ecNumber evidence="13">6.1.1.20</ecNumber>
    </recommendedName>
    <alternativeName>
        <fullName evidence="13">Phenylalanyl-tRNA synthetase alpha subunit</fullName>
        <shortName evidence="13">PheRS</shortName>
    </alternativeName>
</protein>
<dbReference type="InterPro" id="IPR004188">
    <property type="entry name" value="Phe-tRNA_ligase_II_N"/>
</dbReference>
<dbReference type="Pfam" id="PF02912">
    <property type="entry name" value="Phe_tRNA-synt_N"/>
    <property type="match status" value="1"/>
</dbReference>
<dbReference type="InterPro" id="IPR004529">
    <property type="entry name" value="Phe-tRNA-synth_IIc_asu"/>
</dbReference>
<gene>
    <name evidence="13" type="primary">pheS</name>
    <name evidence="15" type="ORF">A3J56_02355</name>
</gene>
<dbReference type="HAMAP" id="MF_00281">
    <property type="entry name" value="Phe_tRNA_synth_alpha1"/>
    <property type="match status" value="1"/>
</dbReference>
<keyword evidence="7 13" id="KW-0547">Nucleotide-binding</keyword>
<evidence type="ECO:0000256" key="6">
    <source>
        <dbReference type="ARBA" id="ARBA00022723"/>
    </source>
</evidence>
<name>A0A1F5WFC3_9BACT</name>
<evidence type="ECO:0000259" key="14">
    <source>
        <dbReference type="PROSITE" id="PS50862"/>
    </source>
</evidence>
<dbReference type="InterPro" id="IPR045864">
    <property type="entry name" value="aa-tRNA-synth_II/BPL/LPL"/>
</dbReference>
<dbReference type="EMBL" id="MFHQ01000025">
    <property type="protein sequence ID" value="OGF74315.1"/>
    <property type="molecule type" value="Genomic_DNA"/>
</dbReference>
<keyword evidence="11 13" id="KW-0030">Aminoacyl-tRNA synthetase</keyword>
<dbReference type="InterPro" id="IPR006195">
    <property type="entry name" value="aa-tRNA-synth_II"/>
</dbReference>
<dbReference type="GO" id="GO:0005524">
    <property type="term" value="F:ATP binding"/>
    <property type="evidence" value="ECO:0007669"/>
    <property type="project" value="UniProtKB-UniRule"/>
</dbReference>
<evidence type="ECO:0000256" key="9">
    <source>
        <dbReference type="ARBA" id="ARBA00022842"/>
    </source>
</evidence>
<organism evidence="15 16">
    <name type="scientific">Candidatus Giovannonibacteria bacterium RIFCSPHIGHO2_02_FULL_46_20</name>
    <dbReference type="NCBI Taxonomy" id="1798338"/>
    <lineage>
        <taxon>Bacteria</taxon>
        <taxon>Candidatus Giovannoniibacteriota</taxon>
    </lineage>
</organism>
<evidence type="ECO:0000256" key="8">
    <source>
        <dbReference type="ARBA" id="ARBA00022840"/>
    </source>
</evidence>
<comment type="subcellular location">
    <subcellularLocation>
        <location evidence="1 13">Cytoplasm</location>
    </subcellularLocation>
</comment>
<evidence type="ECO:0000256" key="2">
    <source>
        <dbReference type="ARBA" id="ARBA00010207"/>
    </source>
</evidence>
<dbReference type="InterPro" id="IPR010978">
    <property type="entry name" value="tRNA-bd_arm"/>
</dbReference>
<proteinExistence type="inferred from homology"/>
<evidence type="ECO:0000313" key="15">
    <source>
        <dbReference type="EMBL" id="OGF74315.1"/>
    </source>
</evidence>
<dbReference type="CDD" id="cd00496">
    <property type="entry name" value="PheRS_alpha_core"/>
    <property type="match status" value="1"/>
</dbReference>
<keyword evidence="4 13" id="KW-0963">Cytoplasm</keyword>
<dbReference type="SUPFAM" id="SSF46589">
    <property type="entry name" value="tRNA-binding arm"/>
    <property type="match status" value="1"/>
</dbReference>
<dbReference type="InterPro" id="IPR022911">
    <property type="entry name" value="Phe_tRNA_ligase_alpha1_bac"/>
</dbReference>
<dbReference type="NCBIfam" id="TIGR00468">
    <property type="entry name" value="pheS"/>
    <property type="match status" value="1"/>
</dbReference>
<evidence type="ECO:0000256" key="5">
    <source>
        <dbReference type="ARBA" id="ARBA00022598"/>
    </source>
</evidence>
<dbReference type="Gene3D" id="3.30.930.10">
    <property type="entry name" value="Bira Bifunctional Protein, Domain 2"/>
    <property type="match status" value="1"/>
</dbReference>
<evidence type="ECO:0000256" key="1">
    <source>
        <dbReference type="ARBA" id="ARBA00004496"/>
    </source>
</evidence>
<evidence type="ECO:0000313" key="16">
    <source>
        <dbReference type="Proteomes" id="UP000178406"/>
    </source>
</evidence>
<keyword evidence="10 13" id="KW-0648">Protein biosynthesis</keyword>
<comment type="subunit">
    <text evidence="3 13">Tetramer of two alpha and two beta subunits.</text>
</comment>
<comment type="cofactor">
    <cofactor evidence="13">
        <name>Mg(2+)</name>
        <dbReference type="ChEBI" id="CHEBI:18420"/>
    </cofactor>
    <text evidence="13">Binds 2 magnesium ions per tetramer.</text>
</comment>
<keyword evidence="5 13" id="KW-0436">Ligase</keyword>
<dbReference type="PROSITE" id="PS50862">
    <property type="entry name" value="AA_TRNA_LIGASE_II"/>
    <property type="match status" value="1"/>
</dbReference>
<evidence type="ECO:0000256" key="10">
    <source>
        <dbReference type="ARBA" id="ARBA00022917"/>
    </source>
</evidence>
<comment type="similarity">
    <text evidence="2 13">Belongs to the class-II aminoacyl-tRNA synthetase family. Phe-tRNA synthetase alpha subunit type 1 subfamily.</text>
</comment>
<dbReference type="InterPro" id="IPR002319">
    <property type="entry name" value="Phenylalanyl-tRNA_Synthase"/>
</dbReference>
<keyword evidence="9 13" id="KW-0460">Magnesium</keyword>
<dbReference type="PANTHER" id="PTHR11538">
    <property type="entry name" value="PHENYLALANYL-TRNA SYNTHETASE"/>
    <property type="match status" value="1"/>
</dbReference>
<dbReference type="SUPFAM" id="SSF55681">
    <property type="entry name" value="Class II aaRS and biotin synthetases"/>
    <property type="match status" value="1"/>
</dbReference>
<dbReference type="GO" id="GO:0000287">
    <property type="term" value="F:magnesium ion binding"/>
    <property type="evidence" value="ECO:0007669"/>
    <property type="project" value="UniProtKB-UniRule"/>
</dbReference>
<feature type="domain" description="Aminoacyl-transfer RNA synthetases class-II family profile" evidence="14">
    <location>
        <begin position="113"/>
        <end position="330"/>
    </location>
</feature>
<evidence type="ECO:0000256" key="3">
    <source>
        <dbReference type="ARBA" id="ARBA00011209"/>
    </source>
</evidence>
<dbReference type="EC" id="6.1.1.20" evidence="13"/>
<evidence type="ECO:0000256" key="13">
    <source>
        <dbReference type="HAMAP-Rule" id="MF_00281"/>
    </source>
</evidence>
<keyword evidence="8 13" id="KW-0067">ATP-binding</keyword>
<sequence length="332" mass="38437">MIHDLGALKRNFQESIKKARDIAALLRLETEYVGRRGKLTGVLRSLKDKNEEERRVIGKAANELKKYFKESLDAVMRELNISSLGDSLHRDRIDVTAPGIAPERGVLHPLTLITRQIIDIFGTMGFAVAEGPEVETEWYNFDALNIPADHPAREMWDTFWLRSNQRLLMRTHTSPVQIRFMQSHQPPFKIISPGKVFRYEATDASHDIQFWQVEGLAVGKEVSIANFKSTIETFFEQLFHADVEIRLRPSYFPFTEPSFEVDMRMRGDQAWMEIAGAGMVHPEVLRNCGINPHEWQGFAFGMGIDRLAMLKYKIPDIRLFRENDLRFLKQFR</sequence>
<accession>A0A1F5WFC3</accession>
<comment type="caution">
    <text evidence="15">The sequence shown here is derived from an EMBL/GenBank/DDBJ whole genome shotgun (WGS) entry which is preliminary data.</text>
</comment>
<evidence type="ECO:0000256" key="12">
    <source>
        <dbReference type="ARBA" id="ARBA00049255"/>
    </source>
</evidence>
<dbReference type="Pfam" id="PF01409">
    <property type="entry name" value="tRNA-synt_2d"/>
    <property type="match status" value="1"/>
</dbReference>
<keyword evidence="6 13" id="KW-0479">Metal-binding</keyword>
<dbReference type="GO" id="GO:0000049">
    <property type="term" value="F:tRNA binding"/>
    <property type="evidence" value="ECO:0007669"/>
    <property type="project" value="InterPro"/>
</dbReference>
<dbReference type="PANTHER" id="PTHR11538:SF41">
    <property type="entry name" value="PHENYLALANINE--TRNA LIGASE, MITOCHONDRIAL"/>
    <property type="match status" value="1"/>
</dbReference>
<dbReference type="AlphaFoldDB" id="A0A1F5WFC3"/>
<evidence type="ECO:0000256" key="7">
    <source>
        <dbReference type="ARBA" id="ARBA00022741"/>
    </source>
</evidence>
<feature type="binding site" evidence="13">
    <location>
        <position position="256"/>
    </location>
    <ligand>
        <name>Mg(2+)</name>
        <dbReference type="ChEBI" id="CHEBI:18420"/>
        <note>shared with beta subunit</note>
    </ligand>
</feature>